<organism evidence="1 2">
    <name type="scientific">Dinothrombium tinctorium</name>
    <dbReference type="NCBI Taxonomy" id="1965070"/>
    <lineage>
        <taxon>Eukaryota</taxon>
        <taxon>Metazoa</taxon>
        <taxon>Ecdysozoa</taxon>
        <taxon>Arthropoda</taxon>
        <taxon>Chelicerata</taxon>
        <taxon>Arachnida</taxon>
        <taxon>Acari</taxon>
        <taxon>Acariformes</taxon>
        <taxon>Trombidiformes</taxon>
        <taxon>Prostigmata</taxon>
        <taxon>Anystina</taxon>
        <taxon>Parasitengona</taxon>
        <taxon>Trombidioidea</taxon>
        <taxon>Trombidiidae</taxon>
        <taxon>Dinothrombium</taxon>
    </lineage>
</organism>
<comment type="caution">
    <text evidence="1">The sequence shown here is derived from an EMBL/GenBank/DDBJ whole genome shotgun (WGS) entry which is preliminary data.</text>
</comment>
<dbReference type="GO" id="GO:0003676">
    <property type="term" value="F:nucleic acid binding"/>
    <property type="evidence" value="ECO:0007669"/>
    <property type="project" value="InterPro"/>
</dbReference>
<evidence type="ECO:0000313" key="1">
    <source>
        <dbReference type="EMBL" id="RWS06224.1"/>
    </source>
</evidence>
<feature type="non-terminal residue" evidence="1">
    <location>
        <position position="1"/>
    </location>
</feature>
<reference evidence="1 2" key="1">
    <citation type="journal article" date="2018" name="Gigascience">
        <title>Genomes of trombidid mites reveal novel predicted allergens and laterally-transferred genes associated with secondary metabolism.</title>
        <authorList>
            <person name="Dong X."/>
            <person name="Chaisiri K."/>
            <person name="Xia D."/>
            <person name="Armstrong S.D."/>
            <person name="Fang Y."/>
            <person name="Donnelly M.J."/>
            <person name="Kadowaki T."/>
            <person name="McGarry J.W."/>
            <person name="Darby A.C."/>
            <person name="Makepeace B.L."/>
        </authorList>
    </citation>
    <scope>NUCLEOTIDE SEQUENCE [LARGE SCALE GENOMIC DNA]</scope>
    <source>
        <strain evidence="1">UoL-WK</strain>
    </source>
</reference>
<dbReference type="InterPro" id="IPR036397">
    <property type="entry name" value="RNaseH_sf"/>
</dbReference>
<name>A0A3S3RUH5_9ACAR</name>
<accession>A0A3S3RUH5</accession>
<keyword evidence="2" id="KW-1185">Reference proteome</keyword>
<dbReference type="EMBL" id="NCKU01004261">
    <property type="protein sequence ID" value="RWS06224.1"/>
    <property type="molecule type" value="Genomic_DNA"/>
</dbReference>
<protein>
    <submittedName>
        <fullName evidence="1">Transposable element Tcb1 transposase-like protein</fullName>
    </submittedName>
</protein>
<proteinExistence type="predicted"/>
<gene>
    <name evidence="1" type="ORF">B4U79_06954</name>
</gene>
<sequence>SPDLNPIENLWAIIKDRLEKETNVSISNWKQTIAKIWNDVSTTEMQNLIHSMPLRLEACIEFKGETIKTKLSKH</sequence>
<dbReference type="OrthoDB" id="9996331at2759"/>
<dbReference type="Gene3D" id="3.30.420.10">
    <property type="entry name" value="Ribonuclease H-like superfamily/Ribonuclease H"/>
    <property type="match status" value="1"/>
</dbReference>
<feature type="non-terminal residue" evidence="1">
    <location>
        <position position="74"/>
    </location>
</feature>
<dbReference type="AlphaFoldDB" id="A0A3S3RUH5"/>
<dbReference type="Proteomes" id="UP000285301">
    <property type="component" value="Unassembled WGS sequence"/>
</dbReference>
<evidence type="ECO:0000313" key="2">
    <source>
        <dbReference type="Proteomes" id="UP000285301"/>
    </source>
</evidence>